<dbReference type="OrthoDB" id="9803050at2"/>
<accession>A0A410G154</accession>
<keyword evidence="2 11" id="KW-0813">Transport</keyword>
<dbReference type="SUPFAM" id="SSF49464">
    <property type="entry name" value="Carboxypeptidase regulatory domain-like"/>
    <property type="match status" value="1"/>
</dbReference>
<dbReference type="InterPro" id="IPR036942">
    <property type="entry name" value="Beta-barrel_TonB_sf"/>
</dbReference>
<evidence type="ECO:0000256" key="9">
    <source>
        <dbReference type="ARBA" id="ARBA00023136"/>
    </source>
</evidence>
<keyword evidence="7" id="KW-0406">Ion transport</keyword>
<dbReference type="GO" id="GO:0009279">
    <property type="term" value="C:cell outer membrane"/>
    <property type="evidence" value="ECO:0007669"/>
    <property type="project" value="UniProtKB-SubCell"/>
</dbReference>
<evidence type="ECO:0000256" key="2">
    <source>
        <dbReference type="ARBA" id="ARBA00022448"/>
    </source>
</evidence>
<reference evidence="13 14" key="1">
    <citation type="submission" date="2019-01" db="EMBL/GenBank/DDBJ databases">
        <title>Complete genome sequencing of Aequorivita sp. H23M31.</title>
        <authorList>
            <person name="Bae J.-W."/>
        </authorList>
    </citation>
    <scope>NUCLEOTIDE SEQUENCE [LARGE SCALE GENOMIC DNA]</scope>
    <source>
        <strain evidence="13 14">H23M31</strain>
    </source>
</reference>
<evidence type="ECO:0000256" key="10">
    <source>
        <dbReference type="ARBA" id="ARBA00023237"/>
    </source>
</evidence>
<dbReference type="InterPro" id="IPR039426">
    <property type="entry name" value="TonB-dep_rcpt-like"/>
</dbReference>
<evidence type="ECO:0000256" key="1">
    <source>
        <dbReference type="ARBA" id="ARBA00004571"/>
    </source>
</evidence>
<organism evidence="13 14">
    <name type="scientific">Aequorivita ciconiae</name>
    <dbReference type="NCBI Taxonomy" id="2494375"/>
    <lineage>
        <taxon>Bacteria</taxon>
        <taxon>Pseudomonadati</taxon>
        <taxon>Bacteroidota</taxon>
        <taxon>Flavobacteriia</taxon>
        <taxon>Flavobacteriales</taxon>
        <taxon>Flavobacteriaceae</taxon>
        <taxon>Aequorivita</taxon>
    </lineage>
</organism>
<dbReference type="Gene3D" id="3.55.50.30">
    <property type="match status" value="1"/>
</dbReference>
<proteinExistence type="inferred from homology"/>
<evidence type="ECO:0000256" key="6">
    <source>
        <dbReference type="ARBA" id="ARBA00023004"/>
    </source>
</evidence>
<feature type="domain" description="TonB-dependent receptor plug" evidence="12">
    <location>
        <begin position="262"/>
        <end position="360"/>
    </location>
</feature>
<dbReference type="Pfam" id="PF13715">
    <property type="entry name" value="CarbopepD_reg_2"/>
    <property type="match status" value="1"/>
</dbReference>
<dbReference type="KEGG" id="aev:EI546_04360"/>
<evidence type="ECO:0000313" key="13">
    <source>
        <dbReference type="EMBL" id="QAA81008.1"/>
    </source>
</evidence>
<dbReference type="EMBL" id="CP034951">
    <property type="protein sequence ID" value="QAA81008.1"/>
    <property type="molecule type" value="Genomic_DNA"/>
</dbReference>
<evidence type="ECO:0000256" key="4">
    <source>
        <dbReference type="ARBA" id="ARBA00022496"/>
    </source>
</evidence>
<dbReference type="PANTHER" id="PTHR32552">
    <property type="entry name" value="FERRICHROME IRON RECEPTOR-RELATED"/>
    <property type="match status" value="1"/>
</dbReference>
<dbReference type="InterPro" id="IPR008969">
    <property type="entry name" value="CarboxyPept-like_regulatory"/>
</dbReference>
<sequence length="926" mass="105289">MGYFSFIHNPRFLLFILMVVSFTKITAQTNREITVQFDRTPLKEAILQVEEISSYHFYFDEDWLNGHYVSKVFENQSLQNVLDGIFEDTNINYLIQDYKVFLVNNSYIYKELPPNFFNQKSEKATDIQEKNAPIFQEEYAKQNAVQRRKLVTIGKQLPNSAKKFYLLSGTFTNSNSGEPLQNLAISTLDRSKYTITDSNGHYELRLSYGLNKLETNLLGFEKIRQDVIMYSDGSLDIQLRENSESLDEVVVKSKKDANVRDAVVGVTTIDIQSIKTIPLVLGERDVLKVSTTMPGIKTAGEGASGFNVRGGRADQNLILLDDAVLYNPSHFLGFFSAVNPFTTGSLEIYKASIPAEYGGRLSSVFDIETKAGNMEKFAGEGSVGPITANLALEIPLVKQKASLIVGFRATYSDWILRSLNEDQLQNSEASFYDGIVKYKQNIDENNTIQGTVYYSKDRFSITSDSIFDYTNRLISLNYGHVFNEKSRTELILVNSQYEYGINYEADANGNFDFGYELNEYQAKLNFNYKLNKLHKFIYGISSKLYVIDPGSIQPIGENSDITAKSIDREKGLESAIYFSDMFEVSDKLLLDLGLRYSFYAALGKASQIVYDDGVPKSESSLIEIKNYSNNEVIKTYGGPEYRLSVRYFLGNDFSIKGGFNTTIQYLHLLSTNTTMSPTDIWKLSDLNIAPQRASQYSLGLFRNIPAKSLELSLEGYYKQMSDLLDYKVGAELILNETLETGLLQGEGKAYGVEFLLKKNEGKFNGYFGYSYSRAFIKLDSQFLQERVNNGDFFPANYDKPHDFSVVANYKLTKRFSFSANFTYQTGRPITYPIGRFIYAGEEQVLYSDRNQFRIPDYYRLDLGVNIEGNHKLKKLAHSFINISVYNVLGRNNPYSVFFVNESGKIQAYKTSIFSIPVPTITYNFKF</sequence>
<keyword evidence="6" id="KW-0408">Iron</keyword>
<keyword evidence="14" id="KW-1185">Reference proteome</keyword>
<evidence type="ECO:0000256" key="3">
    <source>
        <dbReference type="ARBA" id="ARBA00022452"/>
    </source>
</evidence>
<keyword evidence="3 11" id="KW-1134">Transmembrane beta strand</keyword>
<keyword evidence="8" id="KW-0798">TonB box</keyword>
<keyword evidence="13" id="KW-0675">Receptor</keyword>
<evidence type="ECO:0000256" key="11">
    <source>
        <dbReference type="PROSITE-ProRule" id="PRU01360"/>
    </source>
</evidence>
<dbReference type="Pfam" id="PF07715">
    <property type="entry name" value="Plug"/>
    <property type="match status" value="1"/>
</dbReference>
<dbReference type="PANTHER" id="PTHR32552:SF81">
    <property type="entry name" value="TONB-DEPENDENT OUTER MEMBRANE RECEPTOR"/>
    <property type="match status" value="1"/>
</dbReference>
<comment type="similarity">
    <text evidence="11">Belongs to the TonB-dependent receptor family.</text>
</comment>
<keyword evidence="4" id="KW-0410">Iron transport</keyword>
<protein>
    <submittedName>
        <fullName evidence="13">TonB-dependent receptor</fullName>
    </submittedName>
</protein>
<dbReference type="Gene3D" id="2.60.40.1120">
    <property type="entry name" value="Carboxypeptidase-like, regulatory domain"/>
    <property type="match status" value="1"/>
</dbReference>
<keyword evidence="9 11" id="KW-0472">Membrane</keyword>
<evidence type="ECO:0000256" key="7">
    <source>
        <dbReference type="ARBA" id="ARBA00023065"/>
    </source>
</evidence>
<keyword evidence="5 11" id="KW-0812">Transmembrane</keyword>
<evidence type="ECO:0000313" key="14">
    <source>
        <dbReference type="Proteomes" id="UP000285517"/>
    </source>
</evidence>
<dbReference type="Gene3D" id="2.170.130.10">
    <property type="entry name" value="TonB-dependent receptor, plug domain"/>
    <property type="match status" value="1"/>
</dbReference>
<gene>
    <name evidence="13" type="ORF">EI546_04360</name>
</gene>
<evidence type="ECO:0000256" key="5">
    <source>
        <dbReference type="ARBA" id="ARBA00022692"/>
    </source>
</evidence>
<evidence type="ECO:0000256" key="8">
    <source>
        <dbReference type="ARBA" id="ARBA00023077"/>
    </source>
</evidence>
<dbReference type="InterPro" id="IPR012910">
    <property type="entry name" value="Plug_dom"/>
</dbReference>
<dbReference type="GO" id="GO:0006826">
    <property type="term" value="P:iron ion transport"/>
    <property type="evidence" value="ECO:0007669"/>
    <property type="project" value="UniProtKB-KW"/>
</dbReference>
<comment type="subcellular location">
    <subcellularLocation>
        <location evidence="1 11">Cell outer membrane</location>
        <topology evidence="1 11">Multi-pass membrane protein</topology>
    </subcellularLocation>
</comment>
<evidence type="ECO:0000259" key="12">
    <source>
        <dbReference type="Pfam" id="PF07715"/>
    </source>
</evidence>
<dbReference type="Proteomes" id="UP000285517">
    <property type="component" value="Chromosome"/>
</dbReference>
<keyword evidence="10 11" id="KW-0998">Cell outer membrane</keyword>
<name>A0A410G154_9FLAO</name>
<dbReference type="AlphaFoldDB" id="A0A410G154"/>
<dbReference type="RefSeq" id="WP_128249401.1">
    <property type="nucleotide sequence ID" value="NZ_CP034951.1"/>
</dbReference>
<dbReference type="SUPFAM" id="SSF56935">
    <property type="entry name" value="Porins"/>
    <property type="match status" value="1"/>
</dbReference>
<dbReference type="Gene3D" id="2.40.170.20">
    <property type="entry name" value="TonB-dependent receptor, beta-barrel domain"/>
    <property type="match status" value="1"/>
</dbReference>
<dbReference type="PROSITE" id="PS52016">
    <property type="entry name" value="TONB_DEPENDENT_REC_3"/>
    <property type="match status" value="1"/>
</dbReference>
<dbReference type="InterPro" id="IPR037066">
    <property type="entry name" value="Plug_dom_sf"/>
</dbReference>